<evidence type="ECO:0000256" key="1">
    <source>
        <dbReference type="SAM" id="Phobius"/>
    </source>
</evidence>
<evidence type="ECO:0000313" key="4">
    <source>
        <dbReference type="Proteomes" id="UP000243361"/>
    </source>
</evidence>
<reference evidence="2 4" key="1">
    <citation type="submission" date="2017-02" db="EMBL/GenBank/DDBJ databases">
        <title>Novel co-symbiosis in the unique lucinid bivalve Phacoides pectinatus.</title>
        <authorList>
            <person name="Lim S.J."/>
            <person name="Davis B.G."/>
            <person name="Gill D.E."/>
            <person name="Engel A.S."/>
            <person name="Anderson L.C."/>
            <person name="Campbell B.J."/>
        </authorList>
    </citation>
    <scope>NUCLEOTIDE SEQUENCE [LARGE SCALE GENOMIC DNA]</scope>
    <source>
        <strain evidence="2">LUC13016_P6</strain>
    </source>
</reference>
<dbReference type="EMBL" id="PQCO01000260">
    <property type="protein sequence ID" value="PUD99408.1"/>
    <property type="molecule type" value="Genomic_DNA"/>
</dbReference>
<dbReference type="Proteomes" id="UP000250928">
    <property type="component" value="Unassembled WGS sequence"/>
</dbReference>
<feature type="transmembrane region" description="Helical" evidence="1">
    <location>
        <begin position="103"/>
        <end position="122"/>
    </location>
</feature>
<proteinExistence type="predicted"/>
<feature type="transmembrane region" description="Helical" evidence="1">
    <location>
        <begin position="192"/>
        <end position="211"/>
    </location>
</feature>
<dbReference type="AlphaFoldDB" id="A0A657PXV2"/>
<reference evidence="3 5" key="2">
    <citation type="submission" date="2018-01" db="EMBL/GenBank/DDBJ databases">
        <title>Novel co-symbiosis in the lucinid bivalve Phacoides pectinatus.</title>
        <authorList>
            <person name="Lim S.J."/>
            <person name="Davis B.G."/>
            <person name="Gill D.E."/>
            <person name="Engel A.S."/>
            <person name="Anderson L.C."/>
            <person name="Campbell B.J."/>
        </authorList>
    </citation>
    <scope>NUCLEOTIDE SEQUENCE [LARGE SCALE GENOMIC DNA]</scope>
    <source>
        <strain evidence="3">N3_P5</strain>
    </source>
</reference>
<feature type="transmembrane region" description="Helical" evidence="1">
    <location>
        <begin position="6"/>
        <end position="32"/>
    </location>
</feature>
<dbReference type="EMBL" id="MUIE01000176">
    <property type="protein sequence ID" value="OQX35255.1"/>
    <property type="molecule type" value="Genomic_DNA"/>
</dbReference>
<keyword evidence="1" id="KW-0472">Membrane</keyword>
<gene>
    <name evidence="2" type="ORF">B0D84_02555</name>
    <name evidence="3" type="ORF">C3L24_11070</name>
</gene>
<feature type="transmembrane region" description="Helical" evidence="1">
    <location>
        <begin position="134"/>
        <end position="152"/>
    </location>
</feature>
<accession>A0A657PXV2</accession>
<sequence length="335" mass="36959">MLLNPAIMALVLVSAMVTMMLLLASGFAIQVIRHWDINSGSERQLELERRTYLISTLLTWSFVSELISLLLFVYNAESMSGQFVGAMCATGVLNVNEWGWPTLLLKIVIFFCGTSWLALNYLDNQGHDYPLVRWKYTLLLLIVPLAVAEFYTQLQHFLNMDPDVITSCCGALFSADAEGVAAEVSGVEPDTAMLALYGTGAITLLSGVWYARRRRGGVLFTLSGVAAFVVALMAIVSFISLYIYEHPHHHCPFCILKSGHGYAGYLLYIPLFAATAMALGSGVMAPWKNRPSLAAAVARDAPRLAWLAVSLFGLFYLLASWYVMNSSLVMTGVWW</sequence>
<keyword evidence="1" id="KW-0812">Transmembrane</keyword>
<evidence type="ECO:0000313" key="5">
    <source>
        <dbReference type="Proteomes" id="UP000250928"/>
    </source>
</evidence>
<organism evidence="2 4">
    <name type="scientific">Candidatus Sedimenticola endophacoides</name>
    <dbReference type="NCBI Taxonomy" id="2548426"/>
    <lineage>
        <taxon>Bacteria</taxon>
        <taxon>Pseudomonadati</taxon>
        <taxon>Pseudomonadota</taxon>
        <taxon>Gammaproteobacteria</taxon>
        <taxon>Chromatiales</taxon>
        <taxon>Sedimenticolaceae</taxon>
        <taxon>Sedimenticola</taxon>
    </lineage>
</organism>
<protein>
    <submittedName>
        <fullName evidence="2">Uncharacterized protein</fullName>
    </submittedName>
</protein>
<comment type="caution">
    <text evidence="2">The sequence shown here is derived from an EMBL/GenBank/DDBJ whole genome shotgun (WGS) entry which is preliminary data.</text>
</comment>
<keyword evidence="4" id="KW-1185">Reference proteome</keyword>
<evidence type="ECO:0000313" key="2">
    <source>
        <dbReference type="EMBL" id="OQX35255.1"/>
    </source>
</evidence>
<dbReference type="Proteomes" id="UP000243361">
    <property type="component" value="Unassembled WGS sequence"/>
</dbReference>
<name>A0A657PXV2_9GAMM</name>
<feature type="transmembrane region" description="Helical" evidence="1">
    <location>
        <begin position="263"/>
        <end position="283"/>
    </location>
</feature>
<keyword evidence="1" id="KW-1133">Transmembrane helix</keyword>
<evidence type="ECO:0000313" key="3">
    <source>
        <dbReference type="EMBL" id="PUD99408.1"/>
    </source>
</evidence>
<feature type="transmembrane region" description="Helical" evidence="1">
    <location>
        <begin position="218"/>
        <end position="243"/>
    </location>
</feature>
<feature type="transmembrane region" description="Helical" evidence="1">
    <location>
        <begin position="52"/>
        <end position="74"/>
    </location>
</feature>
<feature type="transmembrane region" description="Helical" evidence="1">
    <location>
        <begin position="304"/>
        <end position="324"/>
    </location>
</feature>